<dbReference type="Proteomes" id="UP000186817">
    <property type="component" value="Unassembled WGS sequence"/>
</dbReference>
<evidence type="ECO:0000313" key="10">
    <source>
        <dbReference type="Proteomes" id="UP000186817"/>
    </source>
</evidence>
<evidence type="ECO:0000259" key="8">
    <source>
        <dbReference type="PROSITE" id="PS50222"/>
    </source>
</evidence>
<dbReference type="InterPro" id="IPR043203">
    <property type="entry name" value="VGCC_Ca_Na"/>
</dbReference>
<keyword evidence="2 7" id="KW-0812">Transmembrane</keyword>
<name>A0A1Q9CR73_SYMMI</name>
<dbReference type="InterPro" id="IPR011992">
    <property type="entry name" value="EF-hand-dom_pair"/>
</dbReference>
<dbReference type="AlphaFoldDB" id="A0A1Q9CR73"/>
<feature type="domain" description="EF-hand" evidence="8">
    <location>
        <begin position="471"/>
        <end position="506"/>
    </location>
</feature>
<comment type="subcellular location">
    <subcellularLocation>
        <location evidence="1">Membrane</location>
        <topology evidence="1">Multi-pass membrane protein</topology>
    </subcellularLocation>
</comment>
<dbReference type="Pfam" id="PF13499">
    <property type="entry name" value="EF-hand_7"/>
    <property type="match status" value="1"/>
</dbReference>
<dbReference type="PANTHER" id="PTHR10037:SF62">
    <property type="entry name" value="SODIUM CHANNEL PROTEIN 60E"/>
    <property type="match status" value="1"/>
</dbReference>
<dbReference type="InterPro" id="IPR027359">
    <property type="entry name" value="Volt_channel_dom_sf"/>
</dbReference>
<dbReference type="PANTHER" id="PTHR10037">
    <property type="entry name" value="VOLTAGE-GATED CATION CHANNEL CALCIUM AND SODIUM"/>
    <property type="match status" value="1"/>
</dbReference>
<reference evidence="9 10" key="1">
    <citation type="submission" date="2016-02" db="EMBL/GenBank/DDBJ databases">
        <title>Genome analysis of coral dinoflagellate symbionts highlights evolutionary adaptations to a symbiotic lifestyle.</title>
        <authorList>
            <person name="Aranda M."/>
            <person name="Li Y."/>
            <person name="Liew Y.J."/>
            <person name="Baumgarten S."/>
            <person name="Simakov O."/>
            <person name="Wilson M."/>
            <person name="Piel J."/>
            <person name="Ashoor H."/>
            <person name="Bougouffa S."/>
            <person name="Bajic V.B."/>
            <person name="Ryu T."/>
            <person name="Ravasi T."/>
            <person name="Bayer T."/>
            <person name="Micklem G."/>
            <person name="Kim H."/>
            <person name="Bhak J."/>
            <person name="Lajeunesse T.C."/>
            <person name="Voolstra C.R."/>
        </authorList>
    </citation>
    <scope>NUCLEOTIDE SEQUENCE [LARGE SCALE GENOMIC DNA]</scope>
    <source>
        <strain evidence="9 10">CCMP2467</strain>
    </source>
</reference>
<evidence type="ECO:0000313" key="9">
    <source>
        <dbReference type="EMBL" id="OLP85411.1"/>
    </source>
</evidence>
<keyword evidence="5 7" id="KW-0472">Membrane</keyword>
<keyword evidence="9" id="KW-0406">Ion transport</keyword>
<evidence type="ECO:0000256" key="6">
    <source>
        <dbReference type="SAM" id="MobiDB-lite"/>
    </source>
</evidence>
<dbReference type="GO" id="GO:0005509">
    <property type="term" value="F:calcium ion binding"/>
    <property type="evidence" value="ECO:0007669"/>
    <property type="project" value="InterPro"/>
</dbReference>
<dbReference type="CDD" id="cd00051">
    <property type="entry name" value="EFh"/>
    <property type="match status" value="1"/>
</dbReference>
<dbReference type="SUPFAM" id="SSF47473">
    <property type="entry name" value="EF-hand"/>
    <property type="match status" value="1"/>
</dbReference>
<dbReference type="Gene3D" id="1.20.120.350">
    <property type="entry name" value="Voltage-gated potassium channels. Chain C"/>
    <property type="match status" value="1"/>
</dbReference>
<feature type="domain" description="EF-hand" evidence="8">
    <location>
        <begin position="514"/>
        <end position="549"/>
    </location>
</feature>
<dbReference type="InterPro" id="IPR002048">
    <property type="entry name" value="EF_hand_dom"/>
</dbReference>
<proteinExistence type="predicted"/>
<dbReference type="PROSITE" id="PS50222">
    <property type="entry name" value="EF_HAND_2"/>
    <property type="match status" value="2"/>
</dbReference>
<dbReference type="GO" id="GO:0005248">
    <property type="term" value="F:voltage-gated sodium channel activity"/>
    <property type="evidence" value="ECO:0007669"/>
    <property type="project" value="TreeGrafter"/>
</dbReference>
<dbReference type="InterPro" id="IPR005821">
    <property type="entry name" value="Ion_trans_dom"/>
</dbReference>
<feature type="transmembrane region" description="Helical" evidence="7">
    <location>
        <begin position="327"/>
        <end position="344"/>
    </location>
</feature>
<dbReference type="OrthoDB" id="416585at2759"/>
<keyword evidence="9" id="KW-0407">Ion channel</keyword>
<dbReference type="EMBL" id="LSRX01000978">
    <property type="protein sequence ID" value="OLP85411.1"/>
    <property type="molecule type" value="Genomic_DNA"/>
</dbReference>
<feature type="compositionally biased region" description="Acidic residues" evidence="6">
    <location>
        <begin position="650"/>
        <end position="662"/>
    </location>
</feature>
<evidence type="ECO:0000256" key="2">
    <source>
        <dbReference type="ARBA" id="ARBA00022692"/>
    </source>
</evidence>
<evidence type="ECO:0000256" key="5">
    <source>
        <dbReference type="ARBA" id="ARBA00023136"/>
    </source>
</evidence>
<dbReference type="SMART" id="SM00054">
    <property type="entry name" value="EFh"/>
    <property type="match status" value="2"/>
</dbReference>
<feature type="region of interest" description="Disordered" evidence="6">
    <location>
        <begin position="641"/>
        <end position="662"/>
    </location>
</feature>
<feature type="transmembrane region" description="Helical" evidence="7">
    <location>
        <begin position="423"/>
        <end position="447"/>
    </location>
</feature>
<protein>
    <submittedName>
        <fullName evidence="9">Sodium channel protein type 10 subunit alpha</fullName>
    </submittedName>
</protein>
<evidence type="ECO:0000256" key="7">
    <source>
        <dbReference type="SAM" id="Phobius"/>
    </source>
</evidence>
<gene>
    <name evidence="9" type="primary">SCN10A</name>
    <name evidence="9" type="ORF">AK812_SmicGene33590</name>
</gene>
<keyword evidence="10" id="KW-1185">Reference proteome</keyword>
<feature type="transmembrane region" description="Helical" evidence="7">
    <location>
        <begin position="385"/>
        <end position="403"/>
    </location>
</feature>
<organism evidence="9 10">
    <name type="scientific">Symbiodinium microadriaticum</name>
    <name type="common">Dinoflagellate</name>
    <name type="synonym">Zooxanthella microadriatica</name>
    <dbReference type="NCBI Taxonomy" id="2951"/>
    <lineage>
        <taxon>Eukaryota</taxon>
        <taxon>Sar</taxon>
        <taxon>Alveolata</taxon>
        <taxon>Dinophyceae</taxon>
        <taxon>Suessiales</taxon>
        <taxon>Symbiodiniaceae</taxon>
        <taxon>Symbiodinium</taxon>
    </lineage>
</organism>
<evidence type="ECO:0000256" key="4">
    <source>
        <dbReference type="ARBA" id="ARBA00022989"/>
    </source>
</evidence>
<keyword evidence="4 7" id="KW-1133">Transmembrane helix</keyword>
<dbReference type="Pfam" id="PF00520">
    <property type="entry name" value="Ion_trans"/>
    <property type="match status" value="1"/>
</dbReference>
<evidence type="ECO:0000256" key="3">
    <source>
        <dbReference type="ARBA" id="ARBA00022837"/>
    </source>
</evidence>
<dbReference type="Gene3D" id="1.10.238.10">
    <property type="entry name" value="EF-hand"/>
    <property type="match status" value="1"/>
</dbReference>
<feature type="transmembrane region" description="Helical" evidence="7">
    <location>
        <begin position="250"/>
        <end position="268"/>
    </location>
</feature>
<dbReference type="InterPro" id="IPR018247">
    <property type="entry name" value="EF_Hand_1_Ca_BS"/>
</dbReference>
<dbReference type="SUPFAM" id="SSF81324">
    <property type="entry name" value="Voltage-gated potassium channels"/>
    <property type="match status" value="1"/>
</dbReference>
<dbReference type="Gene3D" id="1.10.287.70">
    <property type="match status" value="1"/>
</dbReference>
<keyword evidence="3" id="KW-0106">Calcium</keyword>
<dbReference type="GO" id="GO:0001518">
    <property type="term" value="C:voltage-gated sodium channel complex"/>
    <property type="evidence" value="ECO:0007669"/>
    <property type="project" value="TreeGrafter"/>
</dbReference>
<dbReference type="PROSITE" id="PS00018">
    <property type="entry name" value="EF_HAND_1"/>
    <property type="match status" value="2"/>
</dbReference>
<dbReference type="OMA" id="ALHENWR"/>
<feature type="transmembrane region" description="Helical" evidence="7">
    <location>
        <begin position="288"/>
        <end position="307"/>
    </location>
</feature>
<sequence>MWTKHKKPQYLLCLCIDALKAFGARDSMFLARKDQGREAQCTAFRLPIERFCTADVVETPQFHKLPAGISMDNVHWIPGSDDWHQRVEQLIDVLRETPRQRTLIFVNSLHNCHVLLHFFRDNGWPVVSFMKGPRGRMGHCAAALSSHAASGLVHDKGGALPAMTLLRRQIRALKASSRWFRSEPEPRPKRWKSVFEQMNGVFAEELQRRREHLASSTKLNSAIVVLLITNTIILGIEVDDQRAVAVEMNVGFVLTEIFFASVFILEWLVRLDQQRFEFFHDGWNVFDFSLVLMGFGDLMMTLFRPVAGVQLAKAFRVFRGLRVARSVKGVAGLGGLWFMIQGLLDSFRAVAFVASIAAVALYIFAVSMTSVVATDPIVLNFWPAAKFYFGTIGQSMMTMLQVATLDRWAGLVARPLLELSLPAVVLLILGVVLLTFAIFNLLVAVMVKQITSLASDSKETSARMLINSERYILHRLLIEFNRHDQDNTGYLSLREFKKMIRQADVQAKLTMLGLRVDEAEELFTVLDADQSGEVSAEELVDGIQQLKGPATGQDMVRLISIALHENWRAGCFVERLRRMSYRADEIQGRLNMMGHRLSSEIFDAKNADYRHDLLHKQAGDRDNVIYEMDQFRFANYPEIIPKPVPKQDQEPEPDNFLDNFLE</sequence>
<keyword evidence="9" id="KW-0813">Transport</keyword>
<evidence type="ECO:0000256" key="1">
    <source>
        <dbReference type="ARBA" id="ARBA00004141"/>
    </source>
</evidence>
<comment type="caution">
    <text evidence="9">The sequence shown here is derived from an EMBL/GenBank/DDBJ whole genome shotgun (WGS) entry which is preliminary data.</text>
</comment>
<feature type="transmembrane region" description="Helical" evidence="7">
    <location>
        <begin position="350"/>
        <end position="373"/>
    </location>
</feature>
<accession>A0A1Q9CR73</accession>